<name>A0AAW0B1U9_9AGAR</name>
<gene>
    <name evidence="4" type="ORF">VNI00_018184</name>
</gene>
<evidence type="ECO:0000313" key="4">
    <source>
        <dbReference type="EMBL" id="KAK7019152.1"/>
    </source>
</evidence>
<organism evidence="4 5">
    <name type="scientific">Paramarasmius palmivorus</name>
    <dbReference type="NCBI Taxonomy" id="297713"/>
    <lineage>
        <taxon>Eukaryota</taxon>
        <taxon>Fungi</taxon>
        <taxon>Dikarya</taxon>
        <taxon>Basidiomycota</taxon>
        <taxon>Agaricomycotina</taxon>
        <taxon>Agaricomycetes</taxon>
        <taxon>Agaricomycetidae</taxon>
        <taxon>Agaricales</taxon>
        <taxon>Marasmiineae</taxon>
        <taxon>Marasmiaceae</taxon>
        <taxon>Paramarasmius</taxon>
    </lineage>
</organism>
<dbReference type="EMBL" id="JAYKXP010000216">
    <property type="protein sequence ID" value="KAK7019152.1"/>
    <property type="molecule type" value="Genomic_DNA"/>
</dbReference>
<feature type="domain" description="Nephrocystin 3-like N-terminal" evidence="3">
    <location>
        <begin position="108"/>
        <end position="271"/>
    </location>
</feature>
<keyword evidence="5" id="KW-1185">Reference proteome</keyword>
<dbReference type="PANTHER" id="PTHR10039:SF17">
    <property type="entry name" value="FUNGAL STAND N-TERMINAL GOODBYE DOMAIN-CONTAINING PROTEIN-RELATED"/>
    <property type="match status" value="1"/>
</dbReference>
<sequence>MSSPTTPVSMFSWQSGGTSNHVQGDQHNVHDNTTNNVQGDHNTYYNSTTTNHHHDRSPVDLRKPLSVLLHHAAPNAMHNSEIRHPPPKCHPDTRLEVLEKLSAWIRRKDRSKHSRVFWVYGTVGVGKSAIAQTLCEKFSQADIAADFFFSRNDATRNNIDRFVATIAYQLAQSRSQSLLGRFLVQRAIKAAVKRKHNALGWANMESAFEELVLRPCLAVPSFLRGFSKGVMVIDGLDECLDINSQERLLSFICDVIAKNPSFPIDFLLFSRPEVHITNFFNRILSQNGVALDRLGITDCFQTDRDIETYLNARFSEIVEKYSGVMQNVPMPWPGTSVVAQLVHRASGQFIYATTVTKYIDDHHALPHSRLQEILDMQPVKPSPYAELDLLYHQILSNCRNVATVIQILQVVLESGLGIPGSDEPWFVAQILGLDEETTHVTLSGLHSVLDVPKPNERERIRLYHSSFSDYLRDPERSGEFAVPPLCYDLRSKITLVSNLMDIRSKYHLPQSWPSQKSISQILERAGGETAYIQTLLPYLDAEQPEERLAALLDSVPGGSTKEDQLLLLYHHVVRVYKDEATNILSPMIPWLPAMFRHLFQQCHDTSTAQRILRLVLDKNSDTPSAGEPWFIAQVLDLEQEVILRVLSNFSSVIHLPDHGNEHNSVWIYHSSFSDYLRKEFLVPPLPYDLQSKATLVSSLEDIRSKHHLPQSWPSQTYIAQVLGRAGGETAYMQTLLRYLDAEQPRERLAALLNSEPSGSTKEDQLLLLYHHVVRVHQDRATDILTPMMSFFPVMFRHLFQQCQDISTVQKILRLMLDKSGELWFIAQVLDLEEEVILRVLAGFSSVIHIPDRGSEHDSIRIYHSSFLDYLREARTPESTSYVPPLPDDVNLKMALVSKLDYLRRRRHLPTSWPGRAVVDGAMNWVEREPAVIQALAGLL</sequence>
<evidence type="ECO:0000256" key="1">
    <source>
        <dbReference type="ARBA" id="ARBA00022737"/>
    </source>
</evidence>
<dbReference type="InterPro" id="IPR027417">
    <property type="entry name" value="P-loop_NTPase"/>
</dbReference>
<keyword evidence="1" id="KW-0677">Repeat</keyword>
<evidence type="ECO:0000259" key="3">
    <source>
        <dbReference type="Pfam" id="PF24883"/>
    </source>
</evidence>
<dbReference type="AlphaFoldDB" id="A0AAW0B1U9"/>
<accession>A0AAW0B1U9</accession>
<feature type="compositionally biased region" description="Low complexity" evidence="2">
    <location>
        <begin position="41"/>
        <end position="50"/>
    </location>
</feature>
<dbReference type="Pfam" id="PF24883">
    <property type="entry name" value="NPHP3_N"/>
    <property type="match status" value="1"/>
</dbReference>
<proteinExistence type="predicted"/>
<evidence type="ECO:0000313" key="5">
    <source>
        <dbReference type="Proteomes" id="UP001383192"/>
    </source>
</evidence>
<comment type="caution">
    <text evidence="4">The sequence shown here is derived from an EMBL/GenBank/DDBJ whole genome shotgun (WGS) entry which is preliminary data.</text>
</comment>
<dbReference type="Proteomes" id="UP001383192">
    <property type="component" value="Unassembled WGS sequence"/>
</dbReference>
<feature type="region of interest" description="Disordered" evidence="2">
    <location>
        <begin position="1"/>
        <end position="57"/>
    </location>
</feature>
<protein>
    <recommendedName>
        <fullName evidence="3">Nephrocystin 3-like N-terminal domain-containing protein</fullName>
    </recommendedName>
</protein>
<dbReference type="SUPFAM" id="SSF52540">
    <property type="entry name" value="P-loop containing nucleoside triphosphate hydrolases"/>
    <property type="match status" value="1"/>
</dbReference>
<evidence type="ECO:0000256" key="2">
    <source>
        <dbReference type="SAM" id="MobiDB-lite"/>
    </source>
</evidence>
<dbReference type="Gene3D" id="3.40.50.300">
    <property type="entry name" value="P-loop containing nucleotide triphosphate hydrolases"/>
    <property type="match status" value="1"/>
</dbReference>
<dbReference type="PANTHER" id="PTHR10039">
    <property type="entry name" value="AMELOGENIN"/>
    <property type="match status" value="1"/>
</dbReference>
<dbReference type="InterPro" id="IPR056884">
    <property type="entry name" value="NPHP3-like_N"/>
</dbReference>
<feature type="compositionally biased region" description="Polar residues" evidence="2">
    <location>
        <begin position="1"/>
        <end position="40"/>
    </location>
</feature>
<reference evidence="4 5" key="1">
    <citation type="submission" date="2024-01" db="EMBL/GenBank/DDBJ databases">
        <title>A draft genome for a cacao thread blight-causing isolate of Paramarasmius palmivorus.</title>
        <authorList>
            <person name="Baruah I.K."/>
            <person name="Bukari Y."/>
            <person name="Amoako-Attah I."/>
            <person name="Meinhardt L.W."/>
            <person name="Bailey B.A."/>
            <person name="Cohen S.P."/>
        </authorList>
    </citation>
    <scope>NUCLEOTIDE SEQUENCE [LARGE SCALE GENOMIC DNA]</scope>
    <source>
        <strain evidence="4 5">GH-12</strain>
    </source>
</reference>